<evidence type="ECO:0000256" key="2">
    <source>
        <dbReference type="ARBA" id="ARBA00022670"/>
    </source>
</evidence>
<dbReference type="PROSITE" id="PS51767">
    <property type="entry name" value="PEPTIDASE_A1"/>
    <property type="match status" value="1"/>
</dbReference>
<keyword evidence="8" id="KW-1185">Reference proteome</keyword>
<dbReference type="Proteomes" id="UP001630127">
    <property type="component" value="Unassembled WGS sequence"/>
</dbReference>
<keyword evidence="2 5" id="KW-0645">Protease</keyword>
<reference evidence="7 8" key="1">
    <citation type="submission" date="2024-11" db="EMBL/GenBank/DDBJ databases">
        <title>A near-complete genome assembly of Cinchona calisaya.</title>
        <authorList>
            <person name="Lian D.C."/>
            <person name="Zhao X.W."/>
            <person name="Wei L."/>
        </authorList>
    </citation>
    <scope>NUCLEOTIDE SEQUENCE [LARGE SCALE GENOMIC DNA]</scope>
    <source>
        <tissue evidence="7">Nenye</tissue>
    </source>
</reference>
<dbReference type="Gene3D" id="2.40.70.10">
    <property type="entry name" value="Acid Proteases"/>
    <property type="match status" value="2"/>
</dbReference>
<dbReference type="InterPro" id="IPR032799">
    <property type="entry name" value="TAXi_C"/>
</dbReference>
<dbReference type="AlphaFoldDB" id="A0ABD2Z2G8"/>
<proteinExistence type="inferred from homology"/>
<dbReference type="GO" id="GO:0004190">
    <property type="term" value="F:aspartic-type endopeptidase activity"/>
    <property type="evidence" value="ECO:0007669"/>
    <property type="project" value="UniProtKB-KW"/>
</dbReference>
<comment type="caution">
    <text evidence="7">The sequence shown here is derived from an EMBL/GenBank/DDBJ whole genome shotgun (WGS) entry which is preliminary data.</text>
</comment>
<dbReference type="InterPro" id="IPR032861">
    <property type="entry name" value="TAXi_N"/>
</dbReference>
<dbReference type="SUPFAM" id="SSF50630">
    <property type="entry name" value="Acid proteases"/>
    <property type="match status" value="1"/>
</dbReference>
<gene>
    <name evidence="7" type="ORF">ACH5RR_024999</name>
</gene>
<keyword evidence="3 5" id="KW-0378">Hydrolase</keyword>
<protein>
    <recommendedName>
        <fullName evidence="6">Peptidase A1 domain-containing protein</fullName>
    </recommendedName>
</protein>
<keyword evidence="5" id="KW-0064">Aspartyl protease</keyword>
<dbReference type="InterPro" id="IPR001461">
    <property type="entry name" value="Aspartic_peptidase_A1"/>
</dbReference>
<evidence type="ECO:0000313" key="7">
    <source>
        <dbReference type="EMBL" id="KAL3512282.1"/>
    </source>
</evidence>
<accession>A0ABD2Z2G8</accession>
<dbReference type="InterPro" id="IPR021109">
    <property type="entry name" value="Peptidase_aspartic_dom_sf"/>
</dbReference>
<sequence length="378" mass="41068">MDFIHSKLNPAQSKVSQHKPHLQLSVISGISQRIPEYLARIGVGSPVKDLYVLIDTGSSLNWIQCVPCFHCNHAIFNPLKSSSFRRLSCTSPKCAAIRSHTCTSGNTCIYGMEYAHESMTIGELASETLTFGCSSKVDNVAIGCGHNSSGNVEGIDGIFGFSPSILSLPSQIKATSFSYCLVDSDSTSSSTLDFNLIPPKDSIIVPMVINSNPRFNGFDSFFYVEVIGISVGRERLSIAPSVFQIDKNGNEGVIVDSGTTVTVLPPEAYRPLREVFTKHMRRSPLPGNISLFDTCYDLSLVDYAAIPTISFHFSGGKTLVLGPRNCLTAVDSKGTFCLSFLQNYLPVSFSILGNSQQQGIRISFDLTNKLIGFSPNKC</sequence>
<dbReference type="GO" id="GO:0006508">
    <property type="term" value="P:proteolysis"/>
    <property type="evidence" value="ECO:0007669"/>
    <property type="project" value="UniProtKB-KW"/>
</dbReference>
<feature type="active site" evidence="4">
    <location>
        <position position="55"/>
    </location>
</feature>
<comment type="similarity">
    <text evidence="1 5">Belongs to the peptidase A1 family.</text>
</comment>
<dbReference type="PROSITE" id="PS00141">
    <property type="entry name" value="ASP_PROTEASE"/>
    <property type="match status" value="1"/>
</dbReference>
<dbReference type="EMBL" id="JBJUIK010000011">
    <property type="protein sequence ID" value="KAL3512282.1"/>
    <property type="molecule type" value="Genomic_DNA"/>
</dbReference>
<feature type="active site" evidence="4">
    <location>
        <position position="256"/>
    </location>
</feature>
<dbReference type="InterPro" id="IPR033121">
    <property type="entry name" value="PEPTIDASE_A1"/>
</dbReference>
<dbReference type="InterPro" id="IPR001969">
    <property type="entry name" value="Aspartic_peptidase_AS"/>
</dbReference>
<evidence type="ECO:0000256" key="3">
    <source>
        <dbReference type="ARBA" id="ARBA00022801"/>
    </source>
</evidence>
<evidence type="ECO:0000259" key="6">
    <source>
        <dbReference type="PROSITE" id="PS51767"/>
    </source>
</evidence>
<evidence type="ECO:0000256" key="1">
    <source>
        <dbReference type="ARBA" id="ARBA00007447"/>
    </source>
</evidence>
<dbReference type="PANTHER" id="PTHR47967">
    <property type="entry name" value="OS07G0603500 PROTEIN-RELATED"/>
    <property type="match status" value="1"/>
</dbReference>
<dbReference type="InterPro" id="IPR051708">
    <property type="entry name" value="Plant_Aspart_Prot_A1"/>
</dbReference>
<dbReference type="PRINTS" id="PR00792">
    <property type="entry name" value="PEPSIN"/>
</dbReference>
<name>A0ABD2Z2G8_9GENT</name>
<evidence type="ECO:0000256" key="5">
    <source>
        <dbReference type="RuleBase" id="RU000454"/>
    </source>
</evidence>
<evidence type="ECO:0000256" key="4">
    <source>
        <dbReference type="PIRSR" id="PIRSR601461-1"/>
    </source>
</evidence>
<dbReference type="Pfam" id="PF14541">
    <property type="entry name" value="TAXi_C"/>
    <property type="match status" value="1"/>
</dbReference>
<feature type="domain" description="Peptidase A1" evidence="6">
    <location>
        <begin position="37"/>
        <end position="374"/>
    </location>
</feature>
<dbReference type="PANTHER" id="PTHR47967:SF60">
    <property type="entry name" value="PROTEIN ASPARTIC PROTEASE IN GUARD CELL 1-LIKE"/>
    <property type="match status" value="1"/>
</dbReference>
<organism evidence="7 8">
    <name type="scientific">Cinchona calisaya</name>
    <dbReference type="NCBI Taxonomy" id="153742"/>
    <lineage>
        <taxon>Eukaryota</taxon>
        <taxon>Viridiplantae</taxon>
        <taxon>Streptophyta</taxon>
        <taxon>Embryophyta</taxon>
        <taxon>Tracheophyta</taxon>
        <taxon>Spermatophyta</taxon>
        <taxon>Magnoliopsida</taxon>
        <taxon>eudicotyledons</taxon>
        <taxon>Gunneridae</taxon>
        <taxon>Pentapetalae</taxon>
        <taxon>asterids</taxon>
        <taxon>lamiids</taxon>
        <taxon>Gentianales</taxon>
        <taxon>Rubiaceae</taxon>
        <taxon>Cinchonoideae</taxon>
        <taxon>Cinchoneae</taxon>
        <taxon>Cinchona</taxon>
    </lineage>
</organism>
<dbReference type="Pfam" id="PF14543">
    <property type="entry name" value="TAXi_N"/>
    <property type="match status" value="1"/>
</dbReference>
<evidence type="ECO:0000313" key="8">
    <source>
        <dbReference type="Proteomes" id="UP001630127"/>
    </source>
</evidence>